<dbReference type="SMART" id="SM00823">
    <property type="entry name" value="PKS_PP"/>
    <property type="match status" value="1"/>
</dbReference>
<dbReference type="GO" id="GO:0031177">
    <property type="term" value="F:phosphopantetheine binding"/>
    <property type="evidence" value="ECO:0007669"/>
    <property type="project" value="InterPro"/>
</dbReference>
<proteinExistence type="predicted"/>
<feature type="domain" description="Carrier" evidence="4">
    <location>
        <begin position="1"/>
        <end position="76"/>
    </location>
</feature>
<dbReference type="OrthoDB" id="2085352at2"/>
<keyword evidence="1" id="KW-0596">Phosphopantetheine</keyword>
<gene>
    <name evidence="5" type="ORF">SAMN05661093_04023</name>
</gene>
<reference evidence="5 6" key="1">
    <citation type="submission" date="2017-04" db="EMBL/GenBank/DDBJ databases">
        <authorList>
            <person name="Afonso C.L."/>
            <person name="Miller P.J."/>
            <person name="Scott M.A."/>
            <person name="Spackman E."/>
            <person name="Goraichik I."/>
            <person name="Dimitrov K.M."/>
            <person name="Suarez D.L."/>
            <person name="Swayne D.E."/>
        </authorList>
    </citation>
    <scope>NUCLEOTIDE SEQUENCE [LARGE SCALE GENOMIC DNA]</scope>
    <source>
        <strain evidence="5 6">DSM 43828</strain>
    </source>
</reference>
<feature type="region of interest" description="Disordered" evidence="3">
    <location>
        <begin position="76"/>
        <end position="98"/>
    </location>
</feature>
<dbReference type="InterPro" id="IPR036736">
    <property type="entry name" value="ACP-like_sf"/>
</dbReference>
<evidence type="ECO:0000256" key="2">
    <source>
        <dbReference type="ARBA" id="ARBA00022553"/>
    </source>
</evidence>
<dbReference type="Pfam" id="PF00550">
    <property type="entry name" value="PP-binding"/>
    <property type="match status" value="1"/>
</dbReference>
<name>A0A1W2E8R5_KIBAR</name>
<dbReference type="PANTHER" id="PTHR45527:SF1">
    <property type="entry name" value="FATTY ACID SYNTHASE"/>
    <property type="match status" value="1"/>
</dbReference>
<dbReference type="InterPro" id="IPR020806">
    <property type="entry name" value="PKS_PP-bd"/>
</dbReference>
<evidence type="ECO:0000259" key="4">
    <source>
        <dbReference type="PROSITE" id="PS50075"/>
    </source>
</evidence>
<keyword evidence="6" id="KW-1185">Reference proteome</keyword>
<dbReference type="GO" id="GO:0043041">
    <property type="term" value="P:amino acid activation for nonribosomal peptide biosynthetic process"/>
    <property type="evidence" value="ECO:0007669"/>
    <property type="project" value="TreeGrafter"/>
</dbReference>
<dbReference type="PANTHER" id="PTHR45527">
    <property type="entry name" value="NONRIBOSOMAL PEPTIDE SYNTHETASE"/>
    <property type="match status" value="1"/>
</dbReference>
<dbReference type="GO" id="GO:0005737">
    <property type="term" value="C:cytoplasm"/>
    <property type="evidence" value="ECO:0007669"/>
    <property type="project" value="TreeGrafter"/>
</dbReference>
<dbReference type="Gene3D" id="1.10.1200.10">
    <property type="entry name" value="ACP-like"/>
    <property type="match status" value="1"/>
</dbReference>
<dbReference type="PROSITE" id="PS50075">
    <property type="entry name" value="CARRIER"/>
    <property type="match status" value="1"/>
</dbReference>
<dbReference type="InterPro" id="IPR009081">
    <property type="entry name" value="PP-bd_ACP"/>
</dbReference>
<dbReference type="RefSeq" id="WP_084428426.1">
    <property type="nucleotide sequence ID" value="NZ_FWXV01000003.1"/>
</dbReference>
<organism evidence="5 6">
    <name type="scientific">Kibdelosporangium aridum</name>
    <dbReference type="NCBI Taxonomy" id="2030"/>
    <lineage>
        <taxon>Bacteria</taxon>
        <taxon>Bacillati</taxon>
        <taxon>Actinomycetota</taxon>
        <taxon>Actinomycetes</taxon>
        <taxon>Pseudonocardiales</taxon>
        <taxon>Pseudonocardiaceae</taxon>
        <taxon>Kibdelosporangium</taxon>
    </lineage>
</organism>
<dbReference type="GO" id="GO:0044550">
    <property type="term" value="P:secondary metabolite biosynthetic process"/>
    <property type="evidence" value="ECO:0007669"/>
    <property type="project" value="TreeGrafter"/>
</dbReference>
<protein>
    <submittedName>
        <fullName evidence="5">Phosphopantetheine attachment site</fullName>
    </submittedName>
</protein>
<evidence type="ECO:0000256" key="3">
    <source>
        <dbReference type="SAM" id="MobiDB-lite"/>
    </source>
</evidence>
<dbReference type="AlphaFoldDB" id="A0A1W2E8R5"/>
<evidence type="ECO:0000256" key="1">
    <source>
        <dbReference type="ARBA" id="ARBA00022450"/>
    </source>
</evidence>
<sequence length="98" mass="10851">MTEQSTMDKITELWLSVLDIPSVSVDENFFDVGGDSILLIILLDRLQTMTDRELEPPDLFRHTTIRAQADLLAGVTKAQPARAPGRGSVLGSRRSREA</sequence>
<evidence type="ECO:0000313" key="5">
    <source>
        <dbReference type="EMBL" id="SMD05927.1"/>
    </source>
</evidence>
<dbReference type="EMBL" id="FWXV01000003">
    <property type="protein sequence ID" value="SMD05927.1"/>
    <property type="molecule type" value="Genomic_DNA"/>
</dbReference>
<evidence type="ECO:0000313" key="6">
    <source>
        <dbReference type="Proteomes" id="UP000192674"/>
    </source>
</evidence>
<accession>A0A1W2E8R5</accession>
<keyword evidence="2" id="KW-0597">Phosphoprotein</keyword>
<dbReference type="Proteomes" id="UP000192674">
    <property type="component" value="Unassembled WGS sequence"/>
</dbReference>
<dbReference type="SUPFAM" id="SSF47336">
    <property type="entry name" value="ACP-like"/>
    <property type="match status" value="1"/>
</dbReference>